<evidence type="ECO:0000256" key="3">
    <source>
        <dbReference type="ARBA" id="ARBA00022723"/>
    </source>
</evidence>
<gene>
    <name evidence="7" type="primary">Arsb_10</name>
    <name evidence="7" type="ORF">AVEN_165555_1</name>
</gene>
<evidence type="ECO:0000313" key="8">
    <source>
        <dbReference type="Proteomes" id="UP000499080"/>
    </source>
</evidence>
<dbReference type="InterPro" id="IPR000917">
    <property type="entry name" value="Sulfatase_N"/>
</dbReference>
<feature type="domain" description="Sulfatase N-terminal" evidence="6">
    <location>
        <begin position="2"/>
        <end position="99"/>
    </location>
</feature>
<name>A0A4Y2S2U7_ARAVE</name>
<comment type="caution">
    <text evidence="7">The sequence shown here is derived from an EMBL/GenBank/DDBJ whole genome shotgun (WGS) entry which is preliminary data.</text>
</comment>
<dbReference type="EMBL" id="BGPR01148972">
    <property type="protein sequence ID" value="GBN81575.1"/>
    <property type="molecule type" value="Genomic_DNA"/>
</dbReference>
<dbReference type="Gene3D" id="3.40.720.10">
    <property type="entry name" value="Alkaline Phosphatase, subunit A"/>
    <property type="match status" value="1"/>
</dbReference>
<dbReference type="AlphaFoldDB" id="A0A4Y2S2U7"/>
<protein>
    <submittedName>
        <fullName evidence="7">Arylsulfatase B</fullName>
    </submittedName>
</protein>
<proteinExistence type="inferred from homology"/>
<dbReference type="InterPro" id="IPR047115">
    <property type="entry name" value="ARSB"/>
</dbReference>
<dbReference type="Pfam" id="PF00884">
    <property type="entry name" value="Sulfatase"/>
    <property type="match status" value="1"/>
</dbReference>
<dbReference type="PANTHER" id="PTHR10342:SF273">
    <property type="entry name" value="RE14504P"/>
    <property type="match status" value="1"/>
</dbReference>
<dbReference type="GO" id="GO:0008484">
    <property type="term" value="F:sulfuric ester hydrolase activity"/>
    <property type="evidence" value="ECO:0007669"/>
    <property type="project" value="InterPro"/>
</dbReference>
<dbReference type="InterPro" id="IPR017850">
    <property type="entry name" value="Alkaline_phosphatase_core_sf"/>
</dbReference>
<comment type="cofactor">
    <cofactor evidence="1">
        <name>Ca(2+)</name>
        <dbReference type="ChEBI" id="CHEBI:29108"/>
    </cofactor>
</comment>
<evidence type="ECO:0000256" key="2">
    <source>
        <dbReference type="ARBA" id="ARBA00008779"/>
    </source>
</evidence>
<evidence type="ECO:0000256" key="5">
    <source>
        <dbReference type="ARBA" id="ARBA00023180"/>
    </source>
</evidence>
<keyword evidence="4" id="KW-0106">Calcium</keyword>
<evidence type="ECO:0000259" key="6">
    <source>
        <dbReference type="Pfam" id="PF00884"/>
    </source>
</evidence>
<evidence type="ECO:0000256" key="1">
    <source>
        <dbReference type="ARBA" id="ARBA00001913"/>
    </source>
</evidence>
<dbReference type="GO" id="GO:0046872">
    <property type="term" value="F:metal ion binding"/>
    <property type="evidence" value="ECO:0007669"/>
    <property type="project" value="UniProtKB-KW"/>
</dbReference>
<keyword evidence="5" id="KW-0325">Glycoprotein</keyword>
<dbReference type="SUPFAM" id="SSF53649">
    <property type="entry name" value="Alkaline phosphatase-like"/>
    <property type="match status" value="1"/>
</dbReference>
<reference evidence="7 8" key="1">
    <citation type="journal article" date="2019" name="Sci. Rep.">
        <title>Orb-weaving spider Araneus ventricosus genome elucidates the spidroin gene catalogue.</title>
        <authorList>
            <person name="Kono N."/>
            <person name="Nakamura H."/>
            <person name="Ohtoshi R."/>
            <person name="Moran D.A.P."/>
            <person name="Shinohara A."/>
            <person name="Yoshida Y."/>
            <person name="Fujiwara M."/>
            <person name="Mori M."/>
            <person name="Tomita M."/>
            <person name="Arakawa K."/>
        </authorList>
    </citation>
    <scope>NUCLEOTIDE SEQUENCE [LARGE SCALE GENOMIC DNA]</scope>
</reference>
<organism evidence="7 8">
    <name type="scientific">Araneus ventricosus</name>
    <name type="common">Orbweaver spider</name>
    <name type="synonym">Epeira ventricosa</name>
    <dbReference type="NCBI Taxonomy" id="182803"/>
    <lineage>
        <taxon>Eukaryota</taxon>
        <taxon>Metazoa</taxon>
        <taxon>Ecdysozoa</taxon>
        <taxon>Arthropoda</taxon>
        <taxon>Chelicerata</taxon>
        <taxon>Arachnida</taxon>
        <taxon>Araneae</taxon>
        <taxon>Araneomorphae</taxon>
        <taxon>Entelegynae</taxon>
        <taxon>Araneoidea</taxon>
        <taxon>Araneidae</taxon>
        <taxon>Araneus</taxon>
    </lineage>
</organism>
<keyword evidence="3" id="KW-0479">Metal-binding</keyword>
<dbReference type="OrthoDB" id="6433384at2759"/>
<sequence length="125" mass="14062">MVSALDQSVGDVFQALHDKDMLSNSIFVFSSDNGGETNELVGGYSSNYPLRGQKFEVWEGGIRVPAFIWSPLLQLQEPRVSMQLMHVTDWLPTLYSAAGEFNIISFHISTLREHTTVKPRNFSIL</sequence>
<comment type="similarity">
    <text evidence="2">Belongs to the sulfatase family.</text>
</comment>
<dbReference type="PANTHER" id="PTHR10342">
    <property type="entry name" value="ARYLSULFATASE"/>
    <property type="match status" value="1"/>
</dbReference>
<accession>A0A4Y2S2U7</accession>
<evidence type="ECO:0000256" key="4">
    <source>
        <dbReference type="ARBA" id="ARBA00022837"/>
    </source>
</evidence>
<keyword evidence="8" id="KW-1185">Reference proteome</keyword>
<evidence type="ECO:0000313" key="7">
    <source>
        <dbReference type="EMBL" id="GBN81575.1"/>
    </source>
</evidence>
<dbReference type="Proteomes" id="UP000499080">
    <property type="component" value="Unassembled WGS sequence"/>
</dbReference>